<dbReference type="Pfam" id="PF02602">
    <property type="entry name" value="HEM4"/>
    <property type="match status" value="1"/>
</dbReference>
<dbReference type="AlphaFoldDB" id="A0AB37E4X3"/>
<reference evidence="2 3" key="1">
    <citation type="submission" date="2020-01" db="EMBL/GenBank/DDBJ databases">
        <authorList>
            <person name="Wang S."/>
        </authorList>
    </citation>
    <scope>NUCLEOTIDE SEQUENCE [LARGE SCALE GENOMIC DNA]</scope>
    <source>
        <strain evidence="2 3">D151-2-6</strain>
    </source>
</reference>
<dbReference type="GO" id="GO:0033014">
    <property type="term" value="P:tetrapyrrole biosynthetic process"/>
    <property type="evidence" value="ECO:0007669"/>
    <property type="project" value="InterPro"/>
</dbReference>
<gene>
    <name evidence="2" type="ORF">GYM46_04645</name>
</gene>
<feature type="domain" description="Tetrapyrrole biosynthesis uroporphyrinogen III synthase" evidence="1">
    <location>
        <begin position="24"/>
        <end position="232"/>
    </location>
</feature>
<evidence type="ECO:0000259" key="1">
    <source>
        <dbReference type="Pfam" id="PF02602"/>
    </source>
</evidence>
<dbReference type="CDD" id="cd06578">
    <property type="entry name" value="HemD"/>
    <property type="match status" value="1"/>
</dbReference>
<dbReference type="GO" id="GO:0004852">
    <property type="term" value="F:uroporphyrinogen-III synthase activity"/>
    <property type="evidence" value="ECO:0007669"/>
    <property type="project" value="InterPro"/>
</dbReference>
<sequence>MTAPGAADQSPRVWITRAQPGASRTAARLRGMGFTPLIQPLLAVETLSPPVPDLDRFAALAFTSRNGVAAFAALTSRRDRPVFAVGDATAQAAREAGFVAVRSASGDLTALARRIAAELSDAALLAPQAETPAGDLAAALAAADARAVSLHPLNVYRTAPTAAAAPPEAFDAVLIHSPRAAQALAALVPVSLPAARLAGVVIACISPAAAAPLSAVGLTPAVADAPDEATLLATLKAALGKRDTPV</sequence>
<protein>
    <submittedName>
        <fullName evidence="2">Uroporphyrinogen-III synthase</fullName>
    </submittedName>
</protein>
<accession>A0AB37E4X3</accession>
<dbReference type="InterPro" id="IPR036108">
    <property type="entry name" value="4pyrrol_syn_uPrphyn_synt_sf"/>
</dbReference>
<dbReference type="InterPro" id="IPR003754">
    <property type="entry name" value="4pyrrol_synth_uPrphyn_synth"/>
</dbReference>
<proteinExistence type="predicted"/>
<organism evidence="2 3">
    <name type="scientific">Brevundimonas mediterranea</name>
    <dbReference type="NCBI Taxonomy" id="74329"/>
    <lineage>
        <taxon>Bacteria</taxon>
        <taxon>Pseudomonadati</taxon>
        <taxon>Pseudomonadota</taxon>
        <taxon>Alphaproteobacteria</taxon>
        <taxon>Caulobacterales</taxon>
        <taxon>Caulobacteraceae</taxon>
        <taxon>Brevundimonas</taxon>
    </lineage>
</organism>
<evidence type="ECO:0000313" key="2">
    <source>
        <dbReference type="EMBL" id="QIH72310.1"/>
    </source>
</evidence>
<evidence type="ECO:0000313" key="3">
    <source>
        <dbReference type="Proteomes" id="UP000501325"/>
    </source>
</evidence>
<dbReference type="RefSeq" id="WP_008259711.1">
    <property type="nucleotide sequence ID" value="NZ_CP048751.1"/>
</dbReference>
<dbReference type="KEGG" id="bmed:GYM46_04645"/>
<name>A0AB37E4X3_9CAUL</name>
<dbReference type="Gene3D" id="3.40.50.10090">
    <property type="match status" value="2"/>
</dbReference>
<dbReference type="SUPFAM" id="SSF69618">
    <property type="entry name" value="HemD-like"/>
    <property type="match status" value="1"/>
</dbReference>
<dbReference type="EMBL" id="CP048751">
    <property type="protein sequence ID" value="QIH72310.1"/>
    <property type="molecule type" value="Genomic_DNA"/>
</dbReference>
<dbReference type="Proteomes" id="UP000501325">
    <property type="component" value="Chromosome"/>
</dbReference>